<dbReference type="Pfam" id="PF03167">
    <property type="entry name" value="UDG"/>
    <property type="match status" value="1"/>
</dbReference>
<sequence>MEPSLLSMFLPAIQQLPYGRPLTRDQLITRDFLISKNGDLEIYFAPHNEYINNDAKIVIVGITPGWSQMRIAFETFMKELTAEKKLDKILEETKETASFAGGMRRNLISMLDQCGLQDALGIDSSAALFERNRELLHTTSVVKYPVFYRGKNYTGHQPDPLKTEILAEYATKVFPEELRLINSHALIIPLGRTVERILRHLYTANQLTGHTILFAFPHPSGANGHRAKQFEQNKYAMTGIIRKWGEQL</sequence>
<evidence type="ECO:0000313" key="3">
    <source>
        <dbReference type="Proteomes" id="UP001163104"/>
    </source>
</evidence>
<feature type="domain" description="Uracil-DNA glycosylase-like" evidence="1">
    <location>
        <begin position="50"/>
        <end position="230"/>
    </location>
</feature>
<dbReference type="InterPro" id="IPR036895">
    <property type="entry name" value="Uracil-DNA_glycosylase-like_sf"/>
</dbReference>
<organism evidence="2 3">
    <name type="scientific">Cytobacillus firmus</name>
    <name type="common">Bacillus firmus</name>
    <dbReference type="NCBI Taxonomy" id="1399"/>
    <lineage>
        <taxon>Bacteria</taxon>
        <taxon>Bacillati</taxon>
        <taxon>Bacillota</taxon>
        <taxon>Bacilli</taxon>
        <taxon>Bacillales</taxon>
        <taxon>Bacillaceae</taxon>
        <taxon>Cytobacillus</taxon>
    </lineage>
</organism>
<evidence type="ECO:0000259" key="1">
    <source>
        <dbReference type="Pfam" id="PF03167"/>
    </source>
</evidence>
<dbReference type="SUPFAM" id="SSF52141">
    <property type="entry name" value="Uracil-DNA glycosylase-like"/>
    <property type="match status" value="1"/>
</dbReference>
<proteinExistence type="predicted"/>
<name>A0AA46P1Q6_CYTFI</name>
<dbReference type="Gene3D" id="3.40.470.10">
    <property type="entry name" value="Uracil-DNA glycosylase-like domain"/>
    <property type="match status" value="1"/>
</dbReference>
<evidence type="ECO:0000313" key="2">
    <source>
        <dbReference type="EMBL" id="UYG95132.1"/>
    </source>
</evidence>
<protein>
    <recommendedName>
        <fullName evidence="1">Uracil-DNA glycosylase-like domain-containing protein</fullName>
    </recommendedName>
</protein>
<dbReference type="AlphaFoldDB" id="A0AA46P1Q6"/>
<accession>A0AA46P1Q6</accession>
<dbReference type="InterPro" id="IPR005122">
    <property type="entry name" value="Uracil-DNA_glycosylase-like"/>
</dbReference>
<reference evidence="2" key="1">
    <citation type="submission" date="2022-10" db="EMBL/GenBank/DDBJ databases">
        <title>Mechanism of multi-heavy metal repair in Cytobacillus Firmus M7.</title>
        <authorList>
            <person name="Li X."/>
            <person name="Yu C."/>
        </authorList>
    </citation>
    <scope>NUCLEOTIDE SEQUENCE</scope>
    <source>
        <strain evidence="2">M7</strain>
    </source>
</reference>
<gene>
    <name evidence="2" type="ORF">OD459_23595</name>
</gene>
<dbReference type="RefSeq" id="WP_226617568.1">
    <property type="nucleotide sequence ID" value="NZ_CP085255.1"/>
</dbReference>
<dbReference type="EMBL" id="CP107027">
    <property type="protein sequence ID" value="UYG95132.1"/>
    <property type="molecule type" value="Genomic_DNA"/>
</dbReference>
<dbReference type="Proteomes" id="UP001163104">
    <property type="component" value="Chromosome"/>
</dbReference>